<keyword evidence="2 7" id="KW-0479">Metal-binding</keyword>
<dbReference type="Pfam" id="PF02952">
    <property type="entry name" value="Fucose_iso_C"/>
    <property type="match status" value="1"/>
</dbReference>
<dbReference type="InterPro" id="IPR038392">
    <property type="entry name" value="Fucose_isomerase_dom2_sf"/>
</dbReference>
<dbReference type="Gene3D" id="3.40.50.1070">
    <property type="match status" value="1"/>
</dbReference>
<protein>
    <recommendedName>
        <fullName evidence="7">L-fucose isomerase</fullName>
        <shortName evidence="7">FucIase</shortName>
        <ecNumber evidence="7">5.3.1.25</ecNumber>
    </recommendedName>
    <alternativeName>
        <fullName evidence="7">6-deoxy-L-galactose isomerase</fullName>
    </alternativeName>
</protein>
<reference evidence="11 12" key="1">
    <citation type="submission" date="2016-07" db="EMBL/GenBank/DDBJ databases">
        <title>Genome sequencing of Vibrio scophthalmi strain VS-05, an isolated from Paralichthys olivaceus.</title>
        <authorList>
            <person name="Han H.-J."/>
        </authorList>
    </citation>
    <scope>NUCLEOTIDE SEQUENCE [LARGE SCALE GENOMIC DNA]</scope>
    <source>
        <strain evidence="11 12">VS-05</strain>
    </source>
</reference>
<comment type="subcellular location">
    <subcellularLocation>
        <location evidence="7">Cytoplasm</location>
    </subcellularLocation>
</comment>
<evidence type="ECO:0000256" key="6">
    <source>
        <dbReference type="ARBA" id="ARBA00023277"/>
    </source>
</evidence>
<keyword evidence="12" id="KW-1185">Reference proteome</keyword>
<dbReference type="Gene3D" id="3.20.14.10">
    <property type="entry name" value="L-fucose/L-arabinose isomerase, C-terminal"/>
    <property type="match status" value="1"/>
</dbReference>
<dbReference type="PANTHER" id="PTHR37840:SF1">
    <property type="entry name" value="L-FUCOSE ISOMERASE"/>
    <property type="match status" value="1"/>
</dbReference>
<dbReference type="HAMAP" id="MF_01254">
    <property type="entry name" value="Fucose_iso"/>
    <property type="match status" value="1"/>
</dbReference>
<dbReference type="InterPro" id="IPR012888">
    <property type="entry name" value="Fucose_iso_N1"/>
</dbReference>
<evidence type="ECO:0000259" key="10">
    <source>
        <dbReference type="Pfam" id="PF07882"/>
    </source>
</evidence>
<dbReference type="InterPro" id="IPR038391">
    <property type="entry name" value="Fucose_iso_dom1_sf"/>
</dbReference>
<evidence type="ECO:0000256" key="4">
    <source>
        <dbReference type="ARBA" id="ARBA00023235"/>
    </source>
</evidence>
<dbReference type="InterPro" id="IPR004216">
    <property type="entry name" value="Fuc/Ara_isomerase_C"/>
</dbReference>
<dbReference type="SUPFAM" id="SSF50443">
    <property type="entry name" value="FucI/AraA C-terminal domain-like"/>
    <property type="match status" value="1"/>
</dbReference>
<dbReference type="GO" id="GO:0019571">
    <property type="term" value="P:D-arabinose catabolic process"/>
    <property type="evidence" value="ECO:0007669"/>
    <property type="project" value="TreeGrafter"/>
</dbReference>
<dbReference type="Pfam" id="PF07882">
    <property type="entry name" value="Fucose_iso_N2"/>
    <property type="match status" value="1"/>
</dbReference>
<dbReference type="Pfam" id="PF07881">
    <property type="entry name" value="Fucose_iso_N1"/>
    <property type="match status" value="1"/>
</dbReference>
<dbReference type="FunFam" id="3.40.50.1070:FF:000001">
    <property type="entry name" value="L-fucose isomerase"/>
    <property type="match status" value="1"/>
</dbReference>
<dbReference type="GO" id="GO:0042355">
    <property type="term" value="P:L-fucose catabolic process"/>
    <property type="evidence" value="ECO:0007669"/>
    <property type="project" value="UniProtKB-UniRule"/>
</dbReference>
<comment type="cofactor">
    <cofactor evidence="7">
        <name>Mn(2+)</name>
        <dbReference type="ChEBI" id="CHEBI:29035"/>
    </cofactor>
</comment>
<dbReference type="Proteomes" id="UP000092528">
    <property type="component" value="Chromosome 2"/>
</dbReference>
<keyword evidence="6 7" id="KW-0119">Carbohydrate metabolism</keyword>
<organism evidence="11 12">
    <name type="scientific">Vibrio scophthalmi</name>
    <dbReference type="NCBI Taxonomy" id="45658"/>
    <lineage>
        <taxon>Bacteria</taxon>
        <taxon>Pseudomonadati</taxon>
        <taxon>Pseudomonadota</taxon>
        <taxon>Gammaproteobacteria</taxon>
        <taxon>Vibrionales</taxon>
        <taxon>Vibrionaceae</taxon>
        <taxon>Vibrio</taxon>
    </lineage>
</organism>
<dbReference type="InterPro" id="IPR012889">
    <property type="entry name" value="Fucose_isomerase_N2"/>
</dbReference>
<comment type="catalytic activity">
    <reaction evidence="7">
        <text>L-fucose = L-fuculose</text>
        <dbReference type="Rhea" id="RHEA:17233"/>
        <dbReference type="ChEBI" id="CHEBI:2181"/>
        <dbReference type="ChEBI" id="CHEBI:17617"/>
        <dbReference type="EC" id="5.3.1.25"/>
    </reaction>
</comment>
<dbReference type="EC" id="5.3.1.25" evidence="7"/>
<dbReference type="AlphaFoldDB" id="A0A1C7FEH9"/>
<dbReference type="PATRIC" id="fig|45658.7.peg.3035"/>
<keyword evidence="5 7" id="KW-0294">Fucose metabolism</keyword>
<feature type="active site" description="Proton acceptor" evidence="7">
    <location>
        <position position="333"/>
    </location>
</feature>
<dbReference type="EMBL" id="CP016415">
    <property type="protein sequence ID" value="ANU38138.1"/>
    <property type="molecule type" value="Genomic_DNA"/>
</dbReference>
<evidence type="ECO:0000256" key="5">
    <source>
        <dbReference type="ARBA" id="ARBA00023253"/>
    </source>
</evidence>
<dbReference type="UniPathway" id="UPA00563">
    <property type="reaction ID" value="UER00624"/>
</dbReference>
<dbReference type="PANTHER" id="PTHR37840">
    <property type="entry name" value="L-FUCOSE ISOMERASE"/>
    <property type="match status" value="1"/>
</dbReference>
<feature type="domain" description="L-fucose isomerase C-terminal" evidence="8">
    <location>
        <begin position="382"/>
        <end position="546"/>
    </location>
</feature>
<dbReference type="InterPro" id="IPR038393">
    <property type="entry name" value="Fuc_iso_dom3_sf"/>
</dbReference>
<gene>
    <name evidence="7 11" type="primary">fucI</name>
    <name evidence="11" type="ORF">VSVS05_03100</name>
</gene>
<accession>A0A1C7FEH9</accession>
<dbReference type="InterPro" id="IPR015888">
    <property type="entry name" value="Fuc_isomerase_C"/>
</dbReference>
<sequence>MTNLIKIGIRPTIDGRRMGVRESLEDQTMNMAKSAAAFIEANIRHSNGDKVECVIADTCIGGVAESATCASKFQRENVGAVITVTPCWCYGLETIDMDTHTPKAIWGFNGTERPGAVYLAAAMAAHSQVGIPAFSIYGEEVQEADDTSIPSDVQDKILRFCRAALVVASMKGKSYLSMGSVSMGIAGSVVNSDFFQKYLGMRNEYVDMIEIKRRLDREIYDEQEVDLAISWVKEYCKEGKDYNGTPFTEERKEKDWETVIKMTIIMRDLMQGNPRLAELGFAEEAQGHNAIVGGFQGQRNWTDHLPNGDFSEAILNSSFDWNGIREPLCLATENDSLNGVNMMLGKLLTGKAQVFCDVRTYWSETAVERVTGFKPESGFIHLVNSGSAALDGSGKAKNTEGRPVIKPHWELTEDDTKACLDSTLWCPAIEEYFRGGGFSSQFLTEGEMQFTMHRINIVSGLGPVLQIAEGHSIELPKEVHDVLTERTNATWPTTWFVPRLTGKGAFTNVYDVMANWGANHCVISHGHIGADLISLASMLRIPVSMHNVSSNEIFRPHTWAAFGQDVEGQDYRACQNFGPIYK</sequence>
<evidence type="ECO:0000256" key="2">
    <source>
        <dbReference type="ARBA" id="ARBA00022723"/>
    </source>
</evidence>
<feature type="binding site" evidence="7">
    <location>
        <position position="357"/>
    </location>
    <ligand>
        <name>Mn(2+)</name>
        <dbReference type="ChEBI" id="CHEBI:29035"/>
    </ligand>
</feature>
<dbReference type="NCBIfam" id="TIGR01089">
    <property type="entry name" value="fucI"/>
    <property type="match status" value="1"/>
</dbReference>
<comment type="function">
    <text evidence="7">Converts the aldose L-fucose into the corresponding ketose L-fuculose.</text>
</comment>
<comment type="pathway">
    <text evidence="7">Carbohydrate degradation; L-fucose degradation; L-lactaldehyde and glycerone phosphate from L-fucose: step 1/3.</text>
</comment>
<dbReference type="NCBIfam" id="NF008220">
    <property type="entry name" value="PRK10991.1"/>
    <property type="match status" value="1"/>
</dbReference>
<dbReference type="GO" id="GO:0008736">
    <property type="term" value="F:L-fucose isomerase activity"/>
    <property type="evidence" value="ECO:0007669"/>
    <property type="project" value="UniProtKB-UniRule"/>
</dbReference>
<dbReference type="InterPro" id="IPR005763">
    <property type="entry name" value="Fucose_isomerase"/>
</dbReference>
<feature type="domain" description="L-fucose isomerase N-terminal-1" evidence="9">
    <location>
        <begin position="5"/>
        <end position="172"/>
    </location>
</feature>
<keyword evidence="1 7" id="KW-0963">Cytoplasm</keyword>
<evidence type="ECO:0000313" key="11">
    <source>
        <dbReference type="EMBL" id="ANU38138.1"/>
    </source>
</evidence>
<evidence type="ECO:0000256" key="3">
    <source>
        <dbReference type="ARBA" id="ARBA00023211"/>
    </source>
</evidence>
<dbReference type="GO" id="GO:0008790">
    <property type="term" value="F:arabinose isomerase activity"/>
    <property type="evidence" value="ECO:0007669"/>
    <property type="project" value="TreeGrafter"/>
</dbReference>
<evidence type="ECO:0000259" key="8">
    <source>
        <dbReference type="Pfam" id="PF02952"/>
    </source>
</evidence>
<feature type="active site" description="Proton acceptor" evidence="7">
    <location>
        <position position="357"/>
    </location>
</feature>
<evidence type="ECO:0000313" key="12">
    <source>
        <dbReference type="Proteomes" id="UP000092528"/>
    </source>
</evidence>
<keyword evidence="4 7" id="KW-0413">Isomerase</keyword>
<dbReference type="Gene3D" id="3.40.275.10">
    <property type="entry name" value="L-fucose Isomerase, Chain A, domain 2"/>
    <property type="match status" value="1"/>
</dbReference>
<evidence type="ECO:0000256" key="1">
    <source>
        <dbReference type="ARBA" id="ARBA00022490"/>
    </source>
</evidence>
<dbReference type="InterPro" id="IPR009015">
    <property type="entry name" value="Fucose_isomerase_N/cen_sf"/>
</dbReference>
<keyword evidence="3 7" id="KW-0464">Manganese</keyword>
<dbReference type="RefSeq" id="WP_065546066.1">
    <property type="nucleotide sequence ID" value="NZ_CP016415.1"/>
</dbReference>
<dbReference type="SUPFAM" id="SSF53743">
    <property type="entry name" value="FucI/AraA N-terminal and middle domains"/>
    <property type="match status" value="1"/>
</dbReference>
<dbReference type="GO" id="GO:0005737">
    <property type="term" value="C:cytoplasm"/>
    <property type="evidence" value="ECO:0007669"/>
    <property type="project" value="UniProtKB-SubCell"/>
</dbReference>
<comment type="similarity">
    <text evidence="7">Belongs to the L-fucose isomerase family.</text>
</comment>
<feature type="domain" description="L-fucose isomerase N-terminal-2" evidence="10">
    <location>
        <begin position="173"/>
        <end position="350"/>
    </location>
</feature>
<feature type="binding site" evidence="7">
    <location>
        <position position="333"/>
    </location>
    <ligand>
        <name>Mn(2+)</name>
        <dbReference type="ChEBI" id="CHEBI:29035"/>
    </ligand>
</feature>
<feature type="binding site" evidence="7">
    <location>
        <position position="520"/>
    </location>
    <ligand>
        <name>Mn(2+)</name>
        <dbReference type="ChEBI" id="CHEBI:29035"/>
    </ligand>
</feature>
<evidence type="ECO:0000259" key="9">
    <source>
        <dbReference type="Pfam" id="PF07881"/>
    </source>
</evidence>
<evidence type="ECO:0000256" key="7">
    <source>
        <dbReference type="HAMAP-Rule" id="MF_01254"/>
    </source>
</evidence>
<name>A0A1C7FEH9_9VIBR</name>
<proteinExistence type="inferred from homology"/>
<dbReference type="GO" id="GO:0030145">
    <property type="term" value="F:manganese ion binding"/>
    <property type="evidence" value="ECO:0007669"/>
    <property type="project" value="UniProtKB-UniRule"/>
</dbReference>